<gene>
    <name evidence="4" type="ORF">PPENT_87.1.T2040002</name>
</gene>
<protein>
    <recommendedName>
        <fullName evidence="6">Tetratricopeptide repeat protein</fullName>
    </recommendedName>
</protein>
<evidence type="ECO:0000256" key="2">
    <source>
        <dbReference type="ARBA" id="ARBA00022803"/>
    </source>
</evidence>
<organism evidence="4 5">
    <name type="scientific">Paramecium pentaurelia</name>
    <dbReference type="NCBI Taxonomy" id="43138"/>
    <lineage>
        <taxon>Eukaryota</taxon>
        <taxon>Sar</taxon>
        <taxon>Alveolata</taxon>
        <taxon>Ciliophora</taxon>
        <taxon>Intramacronucleata</taxon>
        <taxon>Oligohymenophorea</taxon>
        <taxon>Peniculida</taxon>
        <taxon>Parameciidae</taxon>
        <taxon>Paramecium</taxon>
    </lineage>
</organism>
<dbReference type="SMART" id="SM00028">
    <property type="entry name" value="TPR"/>
    <property type="match status" value="3"/>
</dbReference>
<dbReference type="PANTHER" id="PTHR44943:SF4">
    <property type="entry name" value="TPR REPEAT-CONTAINING PROTEIN MJ0798"/>
    <property type="match status" value="1"/>
</dbReference>
<feature type="repeat" description="TPR" evidence="3">
    <location>
        <begin position="247"/>
        <end position="280"/>
    </location>
</feature>
<keyword evidence="5" id="KW-1185">Reference proteome</keyword>
<feature type="repeat" description="TPR" evidence="3">
    <location>
        <begin position="179"/>
        <end position="212"/>
    </location>
</feature>
<evidence type="ECO:0008006" key="6">
    <source>
        <dbReference type="Google" id="ProtNLM"/>
    </source>
</evidence>
<evidence type="ECO:0000256" key="1">
    <source>
        <dbReference type="ARBA" id="ARBA00022737"/>
    </source>
</evidence>
<reference evidence="4" key="1">
    <citation type="submission" date="2021-01" db="EMBL/GenBank/DDBJ databases">
        <authorList>
            <consortium name="Genoscope - CEA"/>
            <person name="William W."/>
        </authorList>
    </citation>
    <scope>NUCLEOTIDE SEQUENCE</scope>
</reference>
<evidence type="ECO:0000313" key="5">
    <source>
        <dbReference type="Proteomes" id="UP000689195"/>
    </source>
</evidence>
<dbReference type="PANTHER" id="PTHR44943">
    <property type="entry name" value="CELLULOSE SYNTHASE OPERON PROTEIN C"/>
    <property type="match status" value="1"/>
</dbReference>
<accession>A0A8S1YKX9</accession>
<evidence type="ECO:0000313" key="4">
    <source>
        <dbReference type="EMBL" id="CAD8214293.1"/>
    </source>
</evidence>
<name>A0A8S1YKX9_9CILI</name>
<dbReference type="Pfam" id="PF12895">
    <property type="entry name" value="ANAPC3"/>
    <property type="match status" value="1"/>
</dbReference>
<evidence type="ECO:0000256" key="3">
    <source>
        <dbReference type="PROSITE-ProRule" id="PRU00339"/>
    </source>
</evidence>
<keyword evidence="1" id="KW-0677">Repeat</keyword>
<dbReference type="Proteomes" id="UP000689195">
    <property type="component" value="Unassembled WGS sequence"/>
</dbReference>
<dbReference type="InterPro" id="IPR051685">
    <property type="entry name" value="Ycf3/AcsC/BcsC/TPR_MFPF"/>
</dbReference>
<dbReference type="OrthoDB" id="420945at2759"/>
<dbReference type="AlphaFoldDB" id="A0A8S1YKX9"/>
<dbReference type="PROSITE" id="PS50005">
    <property type="entry name" value="TPR"/>
    <property type="match status" value="2"/>
</dbReference>
<proteinExistence type="predicted"/>
<sequence length="338" mass="40398">MLFMSQFNHILNSKFLHDIFLQYFYPKKEILIKSLQFSSQLIIQFKFIDNQQCSQKIFYKSIEIVQSVIPISQRKKYIIKQKGLDKVNSWDQSILRKQIEYFGYKYEKFQIREIEINNLLQLKQQPQIYFQQFCIYISQNTQLILTLGIQNNPKSLLQEKLQLSQFNYYQIDDNSIKLSKELYHKGYDLYLGDKYDEAIQILDKSLQYNPNNHLSLWCKGQCLRLLNKYEDAITCLDKALAIDTNHVNSLSQKGECLRLMKKYNESLQQLDQALLINPQHLFSLQTKGFIQLYFQEIVQEINKNIKNLQFINEKSLEINPNNQYSKNQKEFCLKKLNQ</sequence>
<dbReference type="EMBL" id="CAJJDO010000204">
    <property type="protein sequence ID" value="CAD8214293.1"/>
    <property type="molecule type" value="Genomic_DNA"/>
</dbReference>
<dbReference type="InterPro" id="IPR019734">
    <property type="entry name" value="TPR_rpt"/>
</dbReference>
<keyword evidence="2 3" id="KW-0802">TPR repeat</keyword>
<dbReference type="Pfam" id="PF13181">
    <property type="entry name" value="TPR_8"/>
    <property type="match status" value="1"/>
</dbReference>
<comment type="caution">
    <text evidence="4">The sequence shown here is derived from an EMBL/GenBank/DDBJ whole genome shotgun (WGS) entry which is preliminary data.</text>
</comment>